<comment type="caution">
    <text evidence="8">The sequence shown here is derived from an EMBL/GenBank/DDBJ whole genome shotgun (WGS) entry which is preliminary data.</text>
</comment>
<evidence type="ECO:0000313" key="9">
    <source>
        <dbReference type="Proteomes" id="UP000466024"/>
    </source>
</evidence>
<evidence type="ECO:0000313" key="8">
    <source>
        <dbReference type="EMBL" id="KAA0019279.1"/>
    </source>
</evidence>
<evidence type="ECO:0000256" key="1">
    <source>
        <dbReference type="ARBA" id="ARBA00008714"/>
    </source>
</evidence>
<sequence length="206" mass="22954">MWPSLPLSSMSPMPEFATRFELPALPFERHSLEPDVSRAQVDLLYSHYHRRHIDTLNARGATIHGHSLSSLAEHDGNAIRRSAQEAWNLVFFWHGLSAGSVAVPAVLARRIDQAFGGIGALQYRWRAHVHDVAEGWSWLTVDASGDLELLASPTGERPVGAAPLLAIALAEDAYRIDYRGRCGDYFDALWPHMNWDYAQLNLEATG</sequence>
<dbReference type="Gene3D" id="3.55.40.20">
    <property type="entry name" value="Iron/manganese superoxide dismutase, C-terminal domain"/>
    <property type="match status" value="1"/>
</dbReference>
<proteinExistence type="inferred from homology"/>
<dbReference type="GO" id="GO:0004784">
    <property type="term" value="F:superoxide dismutase activity"/>
    <property type="evidence" value="ECO:0007669"/>
    <property type="project" value="UniProtKB-EC"/>
</dbReference>
<feature type="domain" description="Manganese/iron superoxide dismutase C-terminal" evidence="7">
    <location>
        <begin position="107"/>
        <end position="199"/>
    </location>
</feature>
<reference evidence="8 9" key="1">
    <citation type="submission" date="2019-08" db="EMBL/GenBank/DDBJ databases">
        <title>Bioinformatics analysis of the strain L3 and L5.</title>
        <authorList>
            <person name="Li X."/>
        </authorList>
    </citation>
    <scope>NUCLEOTIDE SEQUENCE [LARGE SCALE GENOMIC DNA]</scope>
    <source>
        <strain evidence="8 9">L3</strain>
    </source>
</reference>
<gene>
    <name evidence="8" type="ORF">F0A16_08085</name>
</gene>
<evidence type="ECO:0000259" key="6">
    <source>
        <dbReference type="Pfam" id="PF00081"/>
    </source>
</evidence>
<name>A0A640WG93_9GAMM</name>
<dbReference type="InterPro" id="IPR036314">
    <property type="entry name" value="SOD_C_sf"/>
</dbReference>
<comment type="similarity">
    <text evidence="1 5">Belongs to the iron/manganese superoxide dismutase family.</text>
</comment>
<evidence type="ECO:0000256" key="3">
    <source>
        <dbReference type="ARBA" id="ARBA00023002"/>
    </source>
</evidence>
<accession>A0A640WG93</accession>
<dbReference type="SUPFAM" id="SSF46609">
    <property type="entry name" value="Fe,Mn superoxide dismutase (SOD), N-terminal domain"/>
    <property type="match status" value="1"/>
</dbReference>
<dbReference type="EC" id="1.15.1.1" evidence="5"/>
<dbReference type="InterPro" id="IPR019831">
    <property type="entry name" value="Mn/Fe_SOD_N"/>
</dbReference>
<dbReference type="Proteomes" id="UP000466024">
    <property type="component" value="Unassembled WGS sequence"/>
</dbReference>
<organism evidence="8 9">
    <name type="scientific">Salinicola corii</name>
    <dbReference type="NCBI Taxonomy" id="2606937"/>
    <lineage>
        <taxon>Bacteria</taxon>
        <taxon>Pseudomonadati</taxon>
        <taxon>Pseudomonadota</taxon>
        <taxon>Gammaproteobacteria</taxon>
        <taxon>Oceanospirillales</taxon>
        <taxon>Halomonadaceae</taxon>
        <taxon>Salinicola</taxon>
    </lineage>
</organism>
<feature type="domain" description="Manganese/iron superoxide dismutase N-terminal" evidence="6">
    <location>
        <begin position="19"/>
        <end position="97"/>
    </location>
</feature>
<dbReference type="InterPro" id="IPR019832">
    <property type="entry name" value="Mn/Fe_SOD_C"/>
</dbReference>
<dbReference type="GO" id="GO:0046872">
    <property type="term" value="F:metal ion binding"/>
    <property type="evidence" value="ECO:0007669"/>
    <property type="project" value="UniProtKB-KW"/>
</dbReference>
<dbReference type="Pfam" id="PF02777">
    <property type="entry name" value="Sod_Fe_C"/>
    <property type="match status" value="1"/>
</dbReference>
<dbReference type="EMBL" id="VTPX01000003">
    <property type="protein sequence ID" value="KAA0019279.1"/>
    <property type="molecule type" value="Genomic_DNA"/>
</dbReference>
<dbReference type="InterPro" id="IPR036324">
    <property type="entry name" value="Mn/Fe_SOD_N_sf"/>
</dbReference>
<comment type="function">
    <text evidence="5">Destroys radicals which are normally produced within the cells and which are toxic to biological systems.</text>
</comment>
<dbReference type="InterPro" id="IPR001189">
    <property type="entry name" value="Mn/Fe_SOD"/>
</dbReference>
<comment type="catalytic activity">
    <reaction evidence="4 5">
        <text>2 superoxide + 2 H(+) = H2O2 + O2</text>
        <dbReference type="Rhea" id="RHEA:20696"/>
        <dbReference type="ChEBI" id="CHEBI:15378"/>
        <dbReference type="ChEBI" id="CHEBI:15379"/>
        <dbReference type="ChEBI" id="CHEBI:16240"/>
        <dbReference type="ChEBI" id="CHEBI:18421"/>
        <dbReference type="EC" id="1.15.1.1"/>
    </reaction>
</comment>
<dbReference type="Pfam" id="PF00081">
    <property type="entry name" value="Sod_Fe_N"/>
    <property type="match status" value="1"/>
</dbReference>
<keyword evidence="3 5" id="KW-0560">Oxidoreductase</keyword>
<dbReference type="PANTHER" id="PTHR42769">
    <property type="entry name" value="SUPEROXIDE DISMUTASE"/>
    <property type="match status" value="1"/>
</dbReference>
<evidence type="ECO:0000256" key="2">
    <source>
        <dbReference type="ARBA" id="ARBA00022723"/>
    </source>
</evidence>
<dbReference type="AlphaFoldDB" id="A0A640WG93"/>
<keyword evidence="2 5" id="KW-0479">Metal-binding</keyword>
<dbReference type="PRINTS" id="PR01703">
    <property type="entry name" value="MNSODISMTASE"/>
</dbReference>
<dbReference type="PANTHER" id="PTHR42769:SF3">
    <property type="entry name" value="SUPEROXIDE DISMUTASE [FE] 2, CHLOROPLASTIC"/>
    <property type="match status" value="1"/>
</dbReference>
<dbReference type="SUPFAM" id="SSF54719">
    <property type="entry name" value="Fe,Mn superoxide dismutase (SOD), C-terminal domain"/>
    <property type="match status" value="1"/>
</dbReference>
<protein>
    <recommendedName>
        <fullName evidence="5">Superoxide dismutase</fullName>
        <ecNumber evidence="5">1.15.1.1</ecNumber>
    </recommendedName>
</protein>
<keyword evidence="9" id="KW-1185">Reference proteome</keyword>
<evidence type="ECO:0000259" key="7">
    <source>
        <dbReference type="Pfam" id="PF02777"/>
    </source>
</evidence>
<evidence type="ECO:0000256" key="5">
    <source>
        <dbReference type="RuleBase" id="RU000414"/>
    </source>
</evidence>
<evidence type="ECO:0000256" key="4">
    <source>
        <dbReference type="ARBA" id="ARBA00049204"/>
    </source>
</evidence>